<evidence type="ECO:0000259" key="2">
    <source>
        <dbReference type="Pfam" id="PF00931"/>
    </source>
</evidence>
<accession>A0ABD3I6H9</accession>
<dbReference type="Pfam" id="PF00931">
    <property type="entry name" value="NB-ARC"/>
    <property type="match status" value="1"/>
</dbReference>
<dbReference type="Gene3D" id="1.10.8.430">
    <property type="entry name" value="Helical domain of apoptotic protease-activating factors"/>
    <property type="match status" value="1"/>
</dbReference>
<gene>
    <name evidence="4" type="ORF">R1sor_012046</name>
</gene>
<dbReference type="InterPro" id="IPR042197">
    <property type="entry name" value="Apaf_helical"/>
</dbReference>
<dbReference type="EMBL" id="JBJQOH010000002">
    <property type="protein sequence ID" value="KAL3697970.1"/>
    <property type="molecule type" value="Genomic_DNA"/>
</dbReference>
<evidence type="ECO:0000313" key="4">
    <source>
        <dbReference type="EMBL" id="KAL3697970.1"/>
    </source>
</evidence>
<proteinExistence type="predicted"/>
<dbReference type="Proteomes" id="UP001633002">
    <property type="component" value="Unassembled WGS sequence"/>
</dbReference>
<dbReference type="SUPFAM" id="SSF52058">
    <property type="entry name" value="L domain-like"/>
    <property type="match status" value="1"/>
</dbReference>
<keyword evidence="1" id="KW-0677">Repeat</keyword>
<dbReference type="InterPro" id="IPR027417">
    <property type="entry name" value="P-loop_NTPase"/>
</dbReference>
<feature type="domain" description="NB-ARC" evidence="2">
    <location>
        <begin position="1"/>
        <end position="144"/>
    </location>
</feature>
<organism evidence="4 5">
    <name type="scientific">Riccia sorocarpa</name>
    <dbReference type="NCBI Taxonomy" id="122646"/>
    <lineage>
        <taxon>Eukaryota</taxon>
        <taxon>Viridiplantae</taxon>
        <taxon>Streptophyta</taxon>
        <taxon>Embryophyta</taxon>
        <taxon>Marchantiophyta</taxon>
        <taxon>Marchantiopsida</taxon>
        <taxon>Marchantiidae</taxon>
        <taxon>Marchantiales</taxon>
        <taxon>Ricciaceae</taxon>
        <taxon>Riccia</taxon>
    </lineage>
</organism>
<dbReference type="GO" id="GO:0051707">
    <property type="term" value="P:response to other organism"/>
    <property type="evidence" value="ECO:0007669"/>
    <property type="project" value="UniProtKB-ARBA"/>
</dbReference>
<dbReference type="Gene3D" id="3.40.50.300">
    <property type="entry name" value="P-loop containing nucleotide triphosphate hydrolases"/>
    <property type="match status" value="1"/>
</dbReference>
<dbReference type="PANTHER" id="PTHR11017:SF385">
    <property type="entry name" value="DISEASE RESISTANCE PROTEIN (TIR-NBS-LRR CLASS)-RELATED"/>
    <property type="match status" value="1"/>
</dbReference>
<reference evidence="4 5" key="1">
    <citation type="submission" date="2024-09" db="EMBL/GenBank/DDBJ databases">
        <title>Chromosome-scale assembly of Riccia sorocarpa.</title>
        <authorList>
            <person name="Paukszto L."/>
        </authorList>
    </citation>
    <scope>NUCLEOTIDE SEQUENCE [LARGE SCALE GENOMIC DNA]</scope>
    <source>
        <strain evidence="4">LP-2024</strain>
        <tissue evidence="4">Aerial parts of the thallus</tissue>
    </source>
</reference>
<dbReference type="GO" id="GO:0006952">
    <property type="term" value="P:defense response"/>
    <property type="evidence" value="ECO:0007669"/>
    <property type="project" value="UniProtKB-KW"/>
</dbReference>
<feature type="domain" description="Disease resistance R13L4/SHOC-2-like LRR" evidence="3">
    <location>
        <begin position="461"/>
        <end position="588"/>
    </location>
</feature>
<evidence type="ECO:0000259" key="3">
    <source>
        <dbReference type="Pfam" id="PF23598"/>
    </source>
</evidence>
<evidence type="ECO:0008006" key="6">
    <source>
        <dbReference type="Google" id="ProtNLM"/>
    </source>
</evidence>
<protein>
    <recommendedName>
        <fullName evidence="6">NB-ARC domain-containing protein</fullName>
    </recommendedName>
</protein>
<evidence type="ECO:0000256" key="1">
    <source>
        <dbReference type="ARBA" id="ARBA00022737"/>
    </source>
</evidence>
<comment type="caution">
    <text evidence="4">The sequence shown here is derived from an EMBL/GenBank/DDBJ whole genome shotgun (WGS) entry which is preliminary data.</text>
</comment>
<dbReference type="PRINTS" id="PR00364">
    <property type="entry name" value="DISEASERSIST"/>
</dbReference>
<dbReference type="Pfam" id="PF23598">
    <property type="entry name" value="LRR_14"/>
    <property type="match status" value="1"/>
</dbReference>
<dbReference type="PANTHER" id="PTHR11017">
    <property type="entry name" value="LEUCINE-RICH REPEAT-CONTAINING PROTEIN"/>
    <property type="match status" value="1"/>
</dbReference>
<dbReference type="SUPFAM" id="SSF52540">
    <property type="entry name" value="P-loop containing nucleoside triphosphate hydrolases"/>
    <property type="match status" value="1"/>
</dbReference>
<name>A0ABD3I6H9_9MARC</name>
<dbReference type="InterPro" id="IPR032675">
    <property type="entry name" value="LRR_dom_sf"/>
</dbReference>
<dbReference type="InterPro" id="IPR002182">
    <property type="entry name" value="NB-ARC"/>
</dbReference>
<dbReference type="Gene3D" id="3.80.10.10">
    <property type="entry name" value="Ribonuclease Inhibitor"/>
    <property type="match status" value="1"/>
</dbReference>
<dbReference type="InterPro" id="IPR044974">
    <property type="entry name" value="Disease_R_plants"/>
</dbReference>
<evidence type="ECO:0000313" key="5">
    <source>
        <dbReference type="Proteomes" id="UP001633002"/>
    </source>
</evidence>
<dbReference type="AlphaFoldDB" id="A0ABD3I6H9"/>
<dbReference type="InterPro" id="IPR055414">
    <property type="entry name" value="LRR_R13L4/SHOC2-like"/>
</dbReference>
<keyword evidence="5" id="KW-1185">Reference proteome</keyword>
<sequence length="590" mass="66461">MGGVGKTTLAKLIFNEVCPKFEFTCFVEEIKGIPGRREEVKTRVWEKMRRHGVPVSSGTGRSGDEWYQVAGKSLFLVFDDVESSEHIDLLKEIAHDNGVGESRFVLTSRNSQRLHDCGDDAYSLRLDCLDKRDAVKLFTAYAFGGEEPPESSKEIVEEVVDGCGGLPLSLEVLGKYLRGQDTALWVEIPAALRKCDEIADLEEKVWAKLELSYNGLPENEVKNIFLDIVWFLTPASGFFPDDAIMAWSSIYGSTLNRLKLLEDRSLVSVHHRKDEVGNDHPTFHMHEHVRGMGRRITRKIGRTLDLSWPRLSTSSSPKDYNIYSYDDRIVFQEREELGKIVAARITLESTPISAESCHFCTMLDVLPKLTAIQYLQLQLPVERKCCKRCRNQAVTLPSPLVLLGISGSTGNLVLPVEAGKNLVLLNCYCVSNLRRLVSSTACTSLVKLVLTSCEKLYELKHWLAQLQQLRILDIERWSGKGDWLVSLGKLTSLERLALRGRGSRTPFELPPAFGQLTKLQYLSLDECEVSYIPTSFRNLTSLRFLRLEIGDRQVIPNVIGNLQQLRVLKIKSWAVDGFMEAIGHLTGLES</sequence>